<comment type="caution">
    <text evidence="3">The sequence shown here is derived from an EMBL/GenBank/DDBJ whole genome shotgun (WGS) entry which is preliminary data.</text>
</comment>
<protein>
    <submittedName>
        <fullName evidence="3">Uncharacterized protein</fullName>
    </submittedName>
</protein>
<name>A0ABW4QEH3_9BACL</name>
<keyword evidence="2" id="KW-0812">Transmembrane</keyword>
<keyword evidence="2" id="KW-1133">Transmembrane helix</keyword>
<feature type="compositionally biased region" description="Gly residues" evidence="1">
    <location>
        <begin position="156"/>
        <end position="182"/>
    </location>
</feature>
<evidence type="ECO:0000313" key="3">
    <source>
        <dbReference type="EMBL" id="MFD1861955.1"/>
    </source>
</evidence>
<accession>A0ABW4QEH3</accession>
<dbReference type="EMBL" id="JBHUFW010000004">
    <property type="protein sequence ID" value="MFD1861955.1"/>
    <property type="molecule type" value="Genomic_DNA"/>
</dbReference>
<feature type="transmembrane region" description="Helical" evidence="2">
    <location>
        <begin position="7"/>
        <end position="27"/>
    </location>
</feature>
<keyword evidence="4" id="KW-1185">Reference proteome</keyword>
<evidence type="ECO:0000256" key="2">
    <source>
        <dbReference type="SAM" id="Phobius"/>
    </source>
</evidence>
<gene>
    <name evidence="3" type="ORF">ACFSDB_03395</name>
</gene>
<reference evidence="4" key="1">
    <citation type="journal article" date="2019" name="Int. J. Syst. Evol. Microbiol.">
        <title>The Global Catalogue of Microorganisms (GCM) 10K type strain sequencing project: providing services to taxonomists for standard genome sequencing and annotation.</title>
        <authorList>
            <consortium name="The Broad Institute Genomics Platform"/>
            <consortium name="The Broad Institute Genome Sequencing Center for Infectious Disease"/>
            <person name="Wu L."/>
            <person name="Ma J."/>
        </authorList>
    </citation>
    <scope>NUCLEOTIDE SEQUENCE [LARGE SCALE GENOMIC DNA]</scope>
    <source>
        <strain evidence="4">CGMCC 1.15475</strain>
    </source>
</reference>
<dbReference type="Proteomes" id="UP001597273">
    <property type="component" value="Unassembled WGS sequence"/>
</dbReference>
<feature type="region of interest" description="Disordered" evidence="1">
    <location>
        <begin position="68"/>
        <end position="186"/>
    </location>
</feature>
<proteinExistence type="predicted"/>
<evidence type="ECO:0000256" key="1">
    <source>
        <dbReference type="SAM" id="MobiDB-lite"/>
    </source>
</evidence>
<dbReference type="RefSeq" id="WP_204890990.1">
    <property type="nucleotide sequence ID" value="NZ_JBHUFW010000004.1"/>
</dbReference>
<keyword evidence="2" id="KW-0472">Membrane</keyword>
<sequence length="306" mass="30465">MKKHWKKIILVLGIVFLSVAGYLVYIFQFKEYETADENVDKVIEEEYEVELPDGSVIIVDKDGKVVEDADGKESGEPGSGTTASGDGASADGSAAAGTTEGSASGSGSKSGSGDSASTSGSTASGSATTTSGTAGSSSGGSSTDKASGTTGSNGSATGGSTGSGSSGSGSSGNGSSGSGSTGGKAPAEAGVTVASIKQKYEPTLADIEGQASSRIGGLIGAAQTEYAQKKAAGESINYAYFYNKYVSAATELENRTDTVFYAVIGSLKSELKANGLAESHAESFVSEYEARKAERKKALLSKASGL</sequence>
<evidence type="ECO:0000313" key="4">
    <source>
        <dbReference type="Proteomes" id="UP001597273"/>
    </source>
</evidence>
<feature type="compositionally biased region" description="Low complexity" evidence="1">
    <location>
        <begin position="79"/>
        <end position="155"/>
    </location>
</feature>
<organism evidence="3 4">
    <name type="scientific">Planococcus chinensis</name>
    <dbReference type="NCBI Taxonomy" id="272917"/>
    <lineage>
        <taxon>Bacteria</taxon>
        <taxon>Bacillati</taxon>
        <taxon>Bacillota</taxon>
        <taxon>Bacilli</taxon>
        <taxon>Bacillales</taxon>
        <taxon>Caryophanaceae</taxon>
        <taxon>Planococcus</taxon>
    </lineage>
</organism>